<feature type="region of interest" description="Disordered" evidence="10">
    <location>
        <begin position="1030"/>
        <end position="1053"/>
    </location>
</feature>
<dbReference type="EC" id="3.1.3.16" evidence="3"/>
<dbReference type="Pfam" id="PF08321">
    <property type="entry name" value="PPP5"/>
    <property type="match status" value="1"/>
</dbReference>
<dbReference type="InterPro" id="IPR016024">
    <property type="entry name" value="ARM-type_fold"/>
</dbReference>
<dbReference type="PRINTS" id="PR00114">
    <property type="entry name" value="STPHPHTASE"/>
</dbReference>
<feature type="region of interest" description="Disordered" evidence="10">
    <location>
        <begin position="725"/>
        <end position="766"/>
    </location>
</feature>
<dbReference type="Gene3D" id="1.25.40.10">
    <property type="entry name" value="Tetratricopeptide repeat domain"/>
    <property type="match status" value="1"/>
</dbReference>
<dbReference type="PROSITE" id="PS50005">
    <property type="entry name" value="TPR"/>
    <property type="match status" value="1"/>
</dbReference>
<dbReference type="InterPro" id="IPR057566">
    <property type="entry name" value="TPR_TTI1_N"/>
</dbReference>
<dbReference type="Pfam" id="PF21547">
    <property type="entry name" value="TTI1"/>
    <property type="match status" value="1"/>
</dbReference>
<evidence type="ECO:0000256" key="2">
    <source>
        <dbReference type="ARBA" id="ARBA00008786"/>
    </source>
</evidence>
<evidence type="ECO:0000256" key="8">
    <source>
        <dbReference type="ARBA" id="ARBA00023211"/>
    </source>
</evidence>
<dbReference type="GO" id="GO:0046872">
    <property type="term" value="F:metal ion binding"/>
    <property type="evidence" value="ECO:0007669"/>
    <property type="project" value="UniProtKB-KW"/>
</dbReference>
<keyword evidence="7 9" id="KW-0802">TPR repeat</keyword>
<dbReference type="EnsemblMetazoa" id="AMEM011548-RA">
    <property type="protein sequence ID" value="AMEM011548-PA"/>
    <property type="gene ID" value="AMEM011548"/>
</dbReference>
<dbReference type="SUPFAM" id="SSF48452">
    <property type="entry name" value="TPR-like"/>
    <property type="match status" value="1"/>
</dbReference>
<accession>A0A182VAB9</accession>
<dbReference type="FunFam" id="1.25.40.10:FF:000594">
    <property type="entry name" value="Serine/threonine-protein phosphatase"/>
    <property type="match status" value="1"/>
</dbReference>
<dbReference type="PANTHER" id="PTHR45668:SF5">
    <property type="entry name" value="SERINE_THREONINE-PROTEIN PHOSPHATASE 5"/>
    <property type="match status" value="1"/>
</dbReference>
<dbReference type="CDD" id="cd07417">
    <property type="entry name" value="MPP_PP5_C"/>
    <property type="match status" value="1"/>
</dbReference>
<dbReference type="InterPro" id="IPR028019">
    <property type="entry name" value="DUF4508"/>
</dbReference>
<evidence type="ECO:0000256" key="4">
    <source>
        <dbReference type="ARBA" id="ARBA00022723"/>
    </source>
</evidence>
<dbReference type="GO" id="GO:0004722">
    <property type="term" value="F:protein serine/threonine phosphatase activity"/>
    <property type="evidence" value="ECO:0007669"/>
    <property type="project" value="UniProtKB-EC"/>
</dbReference>
<feature type="domain" description="Serine/threonine specific protein phosphatases" evidence="11">
    <location>
        <begin position="1233"/>
        <end position="1509"/>
    </location>
</feature>
<dbReference type="SMART" id="SM00028">
    <property type="entry name" value="TPR"/>
    <property type="match status" value="2"/>
</dbReference>
<dbReference type="InterPro" id="IPR057567">
    <property type="entry name" value="TPR_TTI1_C"/>
</dbReference>
<dbReference type="SUPFAM" id="SSF56300">
    <property type="entry name" value="Metallo-dependent phosphatases"/>
    <property type="match status" value="1"/>
</dbReference>
<dbReference type="InterPro" id="IPR041753">
    <property type="entry name" value="PP5_C"/>
</dbReference>
<comment type="cofactor">
    <cofactor evidence="1">
        <name>Mn(2+)</name>
        <dbReference type="ChEBI" id="CHEBI:29035"/>
    </cofactor>
</comment>
<dbReference type="Pfam" id="PF24173">
    <property type="entry name" value="TPR_TTI1_N"/>
    <property type="match status" value="1"/>
</dbReference>
<dbReference type="InterPro" id="IPR006186">
    <property type="entry name" value="Ser/Thr-sp_prot-phosphatase"/>
</dbReference>
<dbReference type="Pfam" id="PF24181">
    <property type="entry name" value="TPR_TTI1_C"/>
    <property type="match status" value="1"/>
</dbReference>
<dbReference type="InterPro" id="IPR029052">
    <property type="entry name" value="Metallo-depent_PP-like"/>
</dbReference>
<feature type="compositionally biased region" description="Basic and acidic residues" evidence="10">
    <location>
        <begin position="750"/>
        <end position="766"/>
    </location>
</feature>
<keyword evidence="13" id="KW-1185">Reference proteome</keyword>
<dbReference type="Pfam" id="PF24176">
    <property type="entry name" value="TPR_TTI1_2nd"/>
    <property type="match status" value="1"/>
</dbReference>
<proteinExistence type="inferred from homology"/>
<dbReference type="SMART" id="SM00156">
    <property type="entry name" value="PP2Ac"/>
    <property type="match status" value="1"/>
</dbReference>
<evidence type="ECO:0000256" key="7">
    <source>
        <dbReference type="ARBA" id="ARBA00022803"/>
    </source>
</evidence>
<evidence type="ECO:0000256" key="1">
    <source>
        <dbReference type="ARBA" id="ARBA00001936"/>
    </source>
</evidence>
<dbReference type="VEuPathDB" id="VectorBase:AMEM21_001247"/>
<dbReference type="VEuPathDB" id="VectorBase:AMEM011548"/>
<organism evidence="12 13">
    <name type="scientific">Anopheles merus</name>
    <name type="common">Mosquito</name>
    <dbReference type="NCBI Taxonomy" id="30066"/>
    <lineage>
        <taxon>Eukaryota</taxon>
        <taxon>Metazoa</taxon>
        <taxon>Ecdysozoa</taxon>
        <taxon>Arthropoda</taxon>
        <taxon>Hexapoda</taxon>
        <taxon>Insecta</taxon>
        <taxon>Pterygota</taxon>
        <taxon>Neoptera</taxon>
        <taxon>Endopterygota</taxon>
        <taxon>Diptera</taxon>
        <taxon>Nematocera</taxon>
        <taxon>Culicoidea</taxon>
        <taxon>Culicidae</taxon>
        <taxon>Anophelinae</taxon>
        <taxon>Anopheles</taxon>
    </lineage>
</organism>
<dbReference type="PANTHER" id="PTHR45668">
    <property type="entry name" value="SERINE/THREONINE-PROTEIN PHOSPHATASE 5-RELATED"/>
    <property type="match status" value="1"/>
</dbReference>
<dbReference type="InterPro" id="IPR049362">
    <property type="entry name" value="TTI1_rpt"/>
</dbReference>
<evidence type="ECO:0000259" key="11">
    <source>
        <dbReference type="SMART" id="SM00156"/>
    </source>
</evidence>
<dbReference type="InterPro" id="IPR019734">
    <property type="entry name" value="TPR_rpt"/>
</dbReference>
<dbReference type="FunFam" id="3.60.21.10:FF:000017">
    <property type="entry name" value="Serine/threonine-protein phosphatase"/>
    <property type="match status" value="1"/>
</dbReference>
<evidence type="ECO:0000256" key="3">
    <source>
        <dbReference type="ARBA" id="ARBA00013081"/>
    </source>
</evidence>
<evidence type="ECO:0000256" key="9">
    <source>
        <dbReference type="PROSITE-ProRule" id="PRU00339"/>
    </source>
</evidence>
<dbReference type="VEuPathDB" id="VectorBase:AMEM21_014884"/>
<dbReference type="Proteomes" id="UP000075903">
    <property type="component" value="Unassembled WGS sequence"/>
</dbReference>
<dbReference type="Gene3D" id="3.60.21.10">
    <property type="match status" value="1"/>
</dbReference>
<name>A0A182VAB9_ANOME</name>
<feature type="repeat" description="TPR" evidence="9">
    <location>
        <begin position="1057"/>
        <end position="1090"/>
    </location>
</feature>
<keyword evidence="4" id="KW-0479">Metal-binding</keyword>
<dbReference type="InterPro" id="IPR051134">
    <property type="entry name" value="PPP_phosphatase"/>
</dbReference>
<evidence type="ECO:0000256" key="6">
    <source>
        <dbReference type="ARBA" id="ARBA00022801"/>
    </source>
</evidence>
<reference evidence="12" key="1">
    <citation type="submission" date="2020-05" db="UniProtKB">
        <authorList>
            <consortium name="EnsemblMetazoa"/>
        </authorList>
    </citation>
    <scope>IDENTIFICATION</scope>
    <source>
        <strain evidence="12">MAF</strain>
    </source>
</reference>
<dbReference type="SUPFAM" id="SSF48371">
    <property type="entry name" value="ARM repeat"/>
    <property type="match status" value="1"/>
</dbReference>
<dbReference type="InterPro" id="IPR011990">
    <property type="entry name" value="TPR-like_helical_dom_sf"/>
</dbReference>
<dbReference type="Pfam" id="PF14969">
    <property type="entry name" value="DUF4508"/>
    <property type="match status" value="1"/>
</dbReference>
<comment type="similarity">
    <text evidence="2">Belongs to the PPP phosphatase family. PP-5 (PP-T) subfamily.</text>
</comment>
<dbReference type="Pfam" id="PF00149">
    <property type="entry name" value="Metallophos"/>
    <property type="match status" value="1"/>
</dbReference>
<evidence type="ECO:0000256" key="5">
    <source>
        <dbReference type="ARBA" id="ARBA00022737"/>
    </source>
</evidence>
<evidence type="ECO:0000256" key="10">
    <source>
        <dbReference type="SAM" id="MobiDB-lite"/>
    </source>
</evidence>
<protein>
    <recommendedName>
        <fullName evidence="3">protein-serine/threonine phosphatase</fullName>
        <ecNumber evidence="3">3.1.3.16</ecNumber>
    </recommendedName>
</protein>
<dbReference type="InterPro" id="IPR013235">
    <property type="entry name" value="PPP_dom"/>
</dbReference>
<evidence type="ECO:0000313" key="12">
    <source>
        <dbReference type="EnsemblMetazoa" id="AMEM011548-PA"/>
    </source>
</evidence>
<dbReference type="InterPro" id="IPR004843">
    <property type="entry name" value="Calcineurin-like_PHP"/>
</dbReference>
<dbReference type="STRING" id="30066.A0A182VAB9"/>
<sequence>MRSKVSAENKNELKTHLLECIITILLKGRLSKAVALRTTLLAAMKLLYDRDTGTVRPDLSEEYKLAVLKVLSLVSRRIQSELVEEVYVKENLTLLSQAIFVCVRIVETERARKLRFQAVDSIVSLLQVHDDFDFNDTVLRCQVAELLFITLPKLLATYVSIINGDEKQGTAVYRIAIKALGRTLSLIFEDYTKETLHDEYGIEQFRQLTESLAGTERSANILGLGLKENDKVKYFNETSRTRDWLLQAEKKVEQILQLILHLRGHEEELIRLEFAKMNCELLRNCTYNMPSCTVHYLQTVIAMCNDESARVRDLCERCQNSVPYFTMSFAGNRIDDLFFDALNQLPRVIYRGEEREQIASFRLITGFLGFFSEPQLASIFSSQNILEQFIVVLLAAAELDSVAELVRREYVSYRFEYEEGFHMQKEKNESRWIVLKNVSAPRAKQAFLELIHKLRQHDQAVNTVLMYILENFYASRMNSNGYLFILSELIPENTNDASNPSRLLEPFKTLLAEVLQPHHWFLELDENDNISDQKYNALHICLVVRTIAKLARFMKEQFCWYLYDALRILLQCSCSTLNCINESTELALDTVARSQGMSSIEQLLHHNLDYISQQITRCLRRKEHFRDGMNMLEAVLRFVPYDSSNVLETTVTPIIMNILDSYSQYGERNSIVCLRVLQIFIHSIRLRYAHETENEAEATNEKAATNLSKQIKRLQAFLRREIANESEDDTEFNPDDQDEQPNATNMNEQAAEHQDETETEEKEEHVPSHIKIVLRILTVNFKHLASSEDAERIVALSTLNEGIYVLQRYENQLLPLVHNIWFNFTERFSDRNPAVVRNAFELLLTMAQLSKDFIRKRSLDDVLPKLYQFMREHWNADPGAHQVYKLQCKFLTSIDGLVRNLNFSEKQLDQTLEIIRLYWVKSERRELKKQASEYPSLGILQPEEMDFGSFRVSIDDSDRYNSSNLSDGILRDSQMICNSFETSYNGIDTDYLLKRLQDQIILHNTLLDASEKFPKSPSIENLVKQCMKAEEANHKPEAPTAPAQENTSEENPLQAKADELGARGNEFFKEQNYEQAIALYTEAIETCPNERFYANRSFAHFRTESYGYALSDADKAISMKNSYTKAYYRRAAALMALGRFKKALADLEFVAKRCPSAKDAQDKYTECKKMVNKIAFEKAISVQHQEKSVEKMCRDLEIATIEDDYTGPKLENGKVTLEFMKSLLEWYKKQNKLHKNFAYRILCDMETLLKTQPSLVEIPVPDEQKFTVCGDIHGQFYDLLHIFEINGLPSPTNPYLFNGDFVDRGSFSVECIFTLFGFKLLYPNHFFLARGNHESFNMNQLYGFTGEVVSKYSQNMADMFTLVYNWLPLCHLINKKVLVMHGGLFSKDNVSLDDLRSIDRNCQPPEEGLMCELLWSDPHPLPGRVPSKRGVGIQFGPDVTEAFLKYNKLDYIIRSHEVKAEGYEVDHNGKCITVFSAPNYCDQMKNLGAFITLKGNDLTPKFTTYADSWFEEWSDFQREDFIPYLVSYLSQQSGSVGYVNGLISAMAQINPGQDKPMSLFQCRVKLFNEWCIKWPEEFKAKLLERLEQTDSTFGARIRTELECSAKPMNGCLEQQPETQQTNAEAAARELADDSEPIGLIVNAEPVIVAANAILVADED</sequence>
<evidence type="ECO:0000313" key="13">
    <source>
        <dbReference type="Proteomes" id="UP000075903"/>
    </source>
</evidence>
<keyword evidence="6" id="KW-0378">Hydrolase</keyword>
<keyword evidence="8" id="KW-0464">Manganese</keyword>
<keyword evidence="5" id="KW-0677">Repeat</keyword>
<feature type="compositionally biased region" description="Acidic residues" evidence="10">
    <location>
        <begin position="725"/>
        <end position="739"/>
    </location>
</feature>